<dbReference type="GO" id="GO:0016405">
    <property type="term" value="F:CoA-ligase activity"/>
    <property type="evidence" value="ECO:0007669"/>
    <property type="project" value="TreeGrafter"/>
</dbReference>
<dbReference type="Pfam" id="PF13193">
    <property type="entry name" value="AMP-binding_C"/>
    <property type="match status" value="1"/>
</dbReference>
<dbReference type="FunFam" id="3.30.300.30:FF:000007">
    <property type="entry name" value="4-coumarate--CoA ligase 2"/>
    <property type="match status" value="1"/>
</dbReference>
<keyword evidence="6" id="KW-1185">Reference proteome</keyword>
<accession>A0A9P4MA06</accession>
<name>A0A9P4MA06_9PEZI</name>
<dbReference type="PROSITE" id="PS00455">
    <property type="entry name" value="AMP_BINDING"/>
    <property type="match status" value="1"/>
</dbReference>
<evidence type="ECO:0000256" key="1">
    <source>
        <dbReference type="ARBA" id="ARBA00006432"/>
    </source>
</evidence>
<comment type="similarity">
    <text evidence="1">Belongs to the ATP-dependent AMP-binding enzyme family.</text>
</comment>
<evidence type="ECO:0000259" key="3">
    <source>
        <dbReference type="Pfam" id="PF00501"/>
    </source>
</evidence>
<dbReference type="GO" id="GO:0019748">
    <property type="term" value="P:secondary metabolic process"/>
    <property type="evidence" value="ECO:0007669"/>
    <property type="project" value="TreeGrafter"/>
</dbReference>
<dbReference type="InterPro" id="IPR000873">
    <property type="entry name" value="AMP-dep_synth/lig_dom"/>
</dbReference>
<dbReference type="EMBL" id="ML978127">
    <property type="protein sequence ID" value="KAF2098304.1"/>
    <property type="molecule type" value="Genomic_DNA"/>
</dbReference>
<comment type="caution">
    <text evidence="5">The sequence shown here is derived from an EMBL/GenBank/DDBJ whole genome shotgun (WGS) entry which is preliminary data.</text>
</comment>
<evidence type="ECO:0000313" key="6">
    <source>
        <dbReference type="Proteomes" id="UP000799772"/>
    </source>
</evidence>
<protein>
    <submittedName>
        <fullName evidence="5">4-coumarate-CoA ligase</fullName>
    </submittedName>
</protein>
<dbReference type="Gene3D" id="3.30.300.30">
    <property type="match status" value="1"/>
</dbReference>
<evidence type="ECO:0000313" key="5">
    <source>
        <dbReference type="EMBL" id="KAF2098304.1"/>
    </source>
</evidence>
<dbReference type="PANTHER" id="PTHR24096:SF149">
    <property type="entry name" value="AMP-BINDING DOMAIN-CONTAINING PROTEIN-RELATED"/>
    <property type="match status" value="1"/>
</dbReference>
<dbReference type="SUPFAM" id="SSF56801">
    <property type="entry name" value="Acetyl-CoA synthetase-like"/>
    <property type="match status" value="1"/>
</dbReference>
<reference evidence="5" key="1">
    <citation type="journal article" date="2020" name="Stud. Mycol.">
        <title>101 Dothideomycetes genomes: a test case for predicting lifestyles and emergence of pathogens.</title>
        <authorList>
            <person name="Haridas S."/>
            <person name="Albert R."/>
            <person name="Binder M."/>
            <person name="Bloem J."/>
            <person name="Labutti K."/>
            <person name="Salamov A."/>
            <person name="Andreopoulos B."/>
            <person name="Baker S."/>
            <person name="Barry K."/>
            <person name="Bills G."/>
            <person name="Bluhm B."/>
            <person name="Cannon C."/>
            <person name="Castanera R."/>
            <person name="Culley D."/>
            <person name="Daum C."/>
            <person name="Ezra D."/>
            <person name="Gonzalez J."/>
            <person name="Henrissat B."/>
            <person name="Kuo A."/>
            <person name="Liang C."/>
            <person name="Lipzen A."/>
            <person name="Lutzoni F."/>
            <person name="Magnuson J."/>
            <person name="Mondo S."/>
            <person name="Nolan M."/>
            <person name="Ohm R."/>
            <person name="Pangilinan J."/>
            <person name="Park H.-J."/>
            <person name="Ramirez L."/>
            <person name="Alfaro M."/>
            <person name="Sun H."/>
            <person name="Tritt A."/>
            <person name="Yoshinaga Y."/>
            <person name="Zwiers L.-H."/>
            <person name="Turgeon B."/>
            <person name="Goodwin S."/>
            <person name="Spatafora J."/>
            <person name="Crous P."/>
            <person name="Grigoriev I."/>
        </authorList>
    </citation>
    <scope>NUCLEOTIDE SEQUENCE</scope>
    <source>
        <strain evidence="5">CBS 133067</strain>
    </source>
</reference>
<dbReference type="InterPro" id="IPR042099">
    <property type="entry name" value="ANL_N_sf"/>
</dbReference>
<feature type="domain" description="AMP-dependent synthetase/ligase" evidence="3">
    <location>
        <begin position="38"/>
        <end position="416"/>
    </location>
</feature>
<keyword evidence="2 5" id="KW-0436">Ligase</keyword>
<feature type="domain" description="AMP-binding enzyme C-terminal" evidence="4">
    <location>
        <begin position="466"/>
        <end position="543"/>
    </location>
</feature>
<evidence type="ECO:0000256" key="2">
    <source>
        <dbReference type="ARBA" id="ARBA00022598"/>
    </source>
</evidence>
<dbReference type="Proteomes" id="UP000799772">
    <property type="component" value="Unassembled WGS sequence"/>
</dbReference>
<dbReference type="InterPro" id="IPR025110">
    <property type="entry name" value="AMP-bd_C"/>
</dbReference>
<dbReference type="OrthoDB" id="1898221at2759"/>
<evidence type="ECO:0000259" key="4">
    <source>
        <dbReference type="Pfam" id="PF13193"/>
    </source>
</evidence>
<dbReference type="Pfam" id="PF00501">
    <property type="entry name" value="AMP-binding"/>
    <property type="match status" value="1"/>
</dbReference>
<dbReference type="PANTHER" id="PTHR24096">
    <property type="entry name" value="LONG-CHAIN-FATTY-ACID--COA LIGASE"/>
    <property type="match status" value="1"/>
</dbReference>
<gene>
    <name evidence="5" type="ORF">NA57DRAFT_40644</name>
</gene>
<organism evidence="5 6">
    <name type="scientific">Rhizodiscina lignyota</name>
    <dbReference type="NCBI Taxonomy" id="1504668"/>
    <lineage>
        <taxon>Eukaryota</taxon>
        <taxon>Fungi</taxon>
        <taxon>Dikarya</taxon>
        <taxon>Ascomycota</taxon>
        <taxon>Pezizomycotina</taxon>
        <taxon>Dothideomycetes</taxon>
        <taxon>Pleosporomycetidae</taxon>
        <taxon>Aulographales</taxon>
        <taxon>Rhizodiscinaceae</taxon>
        <taxon>Rhizodiscina</taxon>
    </lineage>
</organism>
<dbReference type="InterPro" id="IPR045851">
    <property type="entry name" value="AMP-bd_C_sf"/>
</dbReference>
<dbReference type="AlphaFoldDB" id="A0A9P4MA06"/>
<dbReference type="InterPro" id="IPR020845">
    <property type="entry name" value="AMP-binding_CS"/>
</dbReference>
<proteinExistence type="inferred from homology"/>
<sequence length="562" mass="61476">MGVYTAAKNYDLPNVDLLTLLFESPIIKSNEDTPLHIEATQPWNIVTKSQARTYTKRIAYHLRNSFGIGANGPGKDVVVCISSGQVLLPIAFYGVIAAGGVYSAASTAFTHLELTRQVRQGGSNLIIASPDCKEVAIRAAKESGTPMNRVLILESTGSQRVLQDVERRGPNFLAGEAKDSEMLDWERITDPKALEESLICLLYSSGTTGVPKGVLVSHTNMVSEGLLPYLMNQEWQERERAKDPNFSFQYRTLAHLPAAHIAGVQGYFVNPALAGGPVYWMPKFDFALFLKYNKTYQITSFFTVPPIYLLIAKSLLVTDQFASLVHAVSGAAPMGPELQALAKQKLGCHVAQTWGLSETTGSFTVSAWDDHDDSGAVSSLMPNTRMRIVHDDGNDVPEGGEGEFVCQGPMVSRGYFGNEEATRESFLPGGWFKTGDIGVYRNGKCYIVDRKKELIKYKGLQVAPAELEALLLSHDRIQDAAVIGVPDPDGSGNELPRAYIVADKSKISEEEIKSFVKENLAQHKQLRGGVVWLNAIPKSPSGKILRKDLRAMAKKEAKAAKL</sequence>
<dbReference type="Gene3D" id="3.40.50.12780">
    <property type="entry name" value="N-terminal domain of ligase-like"/>
    <property type="match status" value="1"/>
</dbReference>